<dbReference type="InterPro" id="IPR003661">
    <property type="entry name" value="HisK_dim/P_dom"/>
</dbReference>
<keyword evidence="6" id="KW-0175">Coiled coil</keyword>
<reference evidence="9" key="1">
    <citation type="submission" date="2020-01" db="EMBL/GenBank/DDBJ databases">
        <authorList>
            <person name="Meier V. D."/>
            <person name="Meier V D."/>
        </authorList>
    </citation>
    <scope>NUCLEOTIDE SEQUENCE</scope>
    <source>
        <strain evidence="9">HLG_WM_MAG_01</strain>
    </source>
</reference>
<comment type="catalytic activity">
    <reaction evidence="1">
        <text>ATP + protein L-histidine = ADP + protein N-phospho-L-histidine.</text>
        <dbReference type="EC" id="2.7.13.3"/>
    </reaction>
</comment>
<keyword evidence="5" id="KW-0418">Kinase</keyword>
<evidence type="ECO:0000259" key="8">
    <source>
        <dbReference type="PROSITE" id="PS50109"/>
    </source>
</evidence>
<evidence type="ECO:0000256" key="4">
    <source>
        <dbReference type="ARBA" id="ARBA00022679"/>
    </source>
</evidence>
<feature type="coiled-coil region" evidence="6">
    <location>
        <begin position="44"/>
        <end position="78"/>
    </location>
</feature>
<dbReference type="SMART" id="SM00388">
    <property type="entry name" value="HisKA"/>
    <property type="match status" value="1"/>
</dbReference>
<dbReference type="InterPro" id="IPR036890">
    <property type="entry name" value="HATPase_C_sf"/>
</dbReference>
<dbReference type="EC" id="2.7.13.3" evidence="2"/>
<keyword evidence="4" id="KW-0808">Transferase</keyword>
<name>A0A6S6UI09_9BACT</name>
<keyword evidence="3" id="KW-0597">Phosphoprotein</keyword>
<dbReference type="PRINTS" id="PR00344">
    <property type="entry name" value="BCTRLSENSOR"/>
</dbReference>
<gene>
    <name evidence="9" type="ORF">HELGO_WM27392</name>
</gene>
<protein>
    <recommendedName>
        <fullName evidence="2">histidine kinase</fullName>
        <ecNumber evidence="2">2.7.13.3</ecNumber>
    </recommendedName>
</protein>
<dbReference type="Gene3D" id="3.30.565.10">
    <property type="entry name" value="Histidine kinase-like ATPase, C-terminal domain"/>
    <property type="match status" value="1"/>
</dbReference>
<evidence type="ECO:0000256" key="3">
    <source>
        <dbReference type="ARBA" id="ARBA00022553"/>
    </source>
</evidence>
<evidence type="ECO:0000256" key="1">
    <source>
        <dbReference type="ARBA" id="ARBA00000085"/>
    </source>
</evidence>
<dbReference type="GO" id="GO:0009927">
    <property type="term" value="F:histidine phosphotransfer kinase activity"/>
    <property type="evidence" value="ECO:0007669"/>
    <property type="project" value="TreeGrafter"/>
</dbReference>
<dbReference type="InterPro" id="IPR003594">
    <property type="entry name" value="HATPase_dom"/>
</dbReference>
<evidence type="ECO:0000256" key="6">
    <source>
        <dbReference type="SAM" id="Coils"/>
    </source>
</evidence>
<keyword evidence="7" id="KW-0472">Membrane</keyword>
<proteinExistence type="predicted"/>
<keyword evidence="7" id="KW-1133">Transmembrane helix</keyword>
<dbReference type="PANTHER" id="PTHR43047">
    <property type="entry name" value="TWO-COMPONENT HISTIDINE PROTEIN KINASE"/>
    <property type="match status" value="1"/>
</dbReference>
<evidence type="ECO:0000256" key="2">
    <source>
        <dbReference type="ARBA" id="ARBA00012438"/>
    </source>
</evidence>
<keyword evidence="7" id="KW-0812">Transmembrane</keyword>
<feature type="transmembrane region" description="Helical" evidence="7">
    <location>
        <begin position="12"/>
        <end position="35"/>
    </location>
</feature>
<dbReference type="PROSITE" id="PS50109">
    <property type="entry name" value="HIS_KIN"/>
    <property type="match status" value="1"/>
</dbReference>
<organism evidence="9">
    <name type="scientific">uncultured Sulfurovum sp</name>
    <dbReference type="NCBI Taxonomy" id="269237"/>
    <lineage>
        <taxon>Bacteria</taxon>
        <taxon>Pseudomonadati</taxon>
        <taxon>Campylobacterota</taxon>
        <taxon>Epsilonproteobacteria</taxon>
        <taxon>Campylobacterales</taxon>
        <taxon>Sulfurovaceae</taxon>
        <taxon>Sulfurovum</taxon>
        <taxon>environmental samples</taxon>
    </lineage>
</organism>
<dbReference type="GO" id="GO:0000155">
    <property type="term" value="F:phosphorelay sensor kinase activity"/>
    <property type="evidence" value="ECO:0007669"/>
    <property type="project" value="InterPro"/>
</dbReference>
<dbReference type="SMART" id="SM00387">
    <property type="entry name" value="HATPase_c"/>
    <property type="match status" value="1"/>
</dbReference>
<dbReference type="Gene3D" id="1.10.287.130">
    <property type="match status" value="1"/>
</dbReference>
<feature type="transmembrane region" description="Helical" evidence="7">
    <location>
        <begin position="225"/>
        <end position="244"/>
    </location>
</feature>
<dbReference type="InterPro" id="IPR005467">
    <property type="entry name" value="His_kinase_dom"/>
</dbReference>
<feature type="domain" description="Histidine kinase" evidence="8">
    <location>
        <begin position="268"/>
        <end position="485"/>
    </location>
</feature>
<dbReference type="AlphaFoldDB" id="A0A6S6UI09"/>
<dbReference type="SUPFAM" id="SSF55874">
    <property type="entry name" value="ATPase domain of HSP90 chaperone/DNA topoisomerase II/histidine kinase"/>
    <property type="match status" value="1"/>
</dbReference>
<sequence>MINNLWRNRADAYKTVVFMLFFILLIQLGTLLYIWKFESKVLFNQEYADLKYELDQEAQNLENSLNTLEKELKFLSTLEIMDDVLAKDVDKRINVLLEKRANDLGRGIVLVAMKSGEMIASSRQNYYKKDFLMMEVPIIASFKKKQKIGVLQLLYPFKNLENLSIVNPHKKLWLSSFVHKKEILPKHLDNIIVSRKLGSMLKGDELFLSYEKKYAFKSLKETERILLFSFIVSVLLLIFVVGILSKKQVEVLEHTQEVLALKRTFLSTMSHELRTPLGSILNLTQHLMVSPKITDSDVEMLIRIEHASEHLLGMINNLLQLSKLESNSMLVRKEKLNIVTIINEMIEIVEPLIDEKNLGLNKEFKVENLVILTDINLFKQVVMNLLSNAIKFTEQGNISIRLTEENKFYILSIIDTGIGIEKEKQASLFSEFYQAHREERHNIKHSTGLGLALSSKVSNLIKGKIEIRSEGEGKGVNAIFTFTSL</sequence>
<dbReference type="Pfam" id="PF00512">
    <property type="entry name" value="HisKA"/>
    <property type="match status" value="1"/>
</dbReference>
<accession>A0A6S6UI09</accession>
<dbReference type="CDD" id="cd00082">
    <property type="entry name" value="HisKA"/>
    <property type="match status" value="1"/>
</dbReference>
<dbReference type="GO" id="GO:0005886">
    <property type="term" value="C:plasma membrane"/>
    <property type="evidence" value="ECO:0007669"/>
    <property type="project" value="TreeGrafter"/>
</dbReference>
<dbReference type="EMBL" id="CACVAS010000166">
    <property type="protein sequence ID" value="CAA6827860.1"/>
    <property type="molecule type" value="Genomic_DNA"/>
</dbReference>
<evidence type="ECO:0000256" key="5">
    <source>
        <dbReference type="ARBA" id="ARBA00022777"/>
    </source>
</evidence>
<dbReference type="SUPFAM" id="SSF47384">
    <property type="entry name" value="Homodimeric domain of signal transducing histidine kinase"/>
    <property type="match status" value="1"/>
</dbReference>
<dbReference type="InterPro" id="IPR004358">
    <property type="entry name" value="Sig_transdc_His_kin-like_C"/>
</dbReference>
<evidence type="ECO:0000313" key="9">
    <source>
        <dbReference type="EMBL" id="CAA6827860.1"/>
    </source>
</evidence>
<dbReference type="PANTHER" id="PTHR43047:SF66">
    <property type="entry name" value="HISKA"/>
    <property type="match status" value="1"/>
</dbReference>
<dbReference type="InterPro" id="IPR036097">
    <property type="entry name" value="HisK_dim/P_sf"/>
</dbReference>
<evidence type="ECO:0000256" key="7">
    <source>
        <dbReference type="SAM" id="Phobius"/>
    </source>
</evidence>
<dbReference type="Pfam" id="PF02518">
    <property type="entry name" value="HATPase_c"/>
    <property type="match status" value="1"/>
</dbReference>